<evidence type="ECO:0000313" key="3">
    <source>
        <dbReference type="Proteomes" id="UP000092931"/>
    </source>
</evidence>
<name>A0A1B1YLW1_THEST</name>
<sequence>MPQITLRLNNFLYNASIYGFIQVLKTMENDFLDVNYTIKGNTLTFSSDVFENFTEYYLKTLINKFEKDTNYYMIIDKYHALISHDFTEDSSQYKEFLNFLSSKLKKFKGYEIIKKRNEKTDILNTLDLLKRKDIDFDTKKIYLKEIVECLEKHKDIFLLKDIVNTKVKLFWDNIAFLNNNNKNKEMSDCYKNTFIDPVIQYLNKKQRKSANQCIECGRNVSSQKEGSMRWLNDVGVDIKRKISNYWNFNPDIVVCPICKTVYSCAPLGFYIVGNNALFINSNTSIEAIIRMNNLNFKMNTLVDIENAVYYSIARAFNYLSNVESAKKQANSNIQVVKRVAYKNGTTYQFNIIVPSVLTVLSEREKEFRQLLNKYYMFSQKANKKEPRKIINIYDKTIENILNNRDLYMLLYDILKDALDSSQKVDFLYAVLKVQISNLMKGVTGMERTERINKLEKTTFFLRKCGLEIKGTFADNNEIQESGKLKSYIYKLLTALRINNVSLFMDTAIRIFNDTKKEIPITFINMLNDQNQFKILGYAFVLGLLGQDDVSDKNEFNNKNLTEKGEDENE</sequence>
<dbReference type="EMBL" id="CP014673">
    <property type="protein sequence ID" value="ANX01733.1"/>
    <property type="molecule type" value="Genomic_DNA"/>
</dbReference>
<accession>A0A1B1YLW1</accession>
<dbReference type="InterPro" id="IPR010180">
    <property type="entry name" value="CRISPR-assoc_prot_CXXC-CXXC"/>
</dbReference>
<dbReference type="RefSeq" id="WP_015359548.1">
    <property type="nucleotide sequence ID" value="NZ_CP014673.1"/>
</dbReference>
<protein>
    <submittedName>
        <fullName evidence="2">Type I-B CRISPR-associated protein Cas8b1/Cst1</fullName>
    </submittedName>
</protein>
<dbReference type="AlphaFoldDB" id="A0A1B1YLW1"/>
<dbReference type="NCBIfam" id="TIGR01908">
    <property type="entry name" value="cas_CXXC_CXXC"/>
    <property type="match status" value="1"/>
</dbReference>
<proteinExistence type="predicted"/>
<dbReference type="Proteomes" id="UP000092931">
    <property type="component" value="Chromosome"/>
</dbReference>
<dbReference type="Pfam" id="PF09706">
    <property type="entry name" value="Cas_CXXC_CXXC"/>
    <property type="match status" value="1"/>
</dbReference>
<feature type="domain" description="CRISPR-associated protein CXXC-CXXC" evidence="1">
    <location>
        <begin position="208"/>
        <end position="270"/>
    </location>
</feature>
<reference evidence="2 3" key="1">
    <citation type="submission" date="2016-02" db="EMBL/GenBank/DDBJ databases">
        <title>Comparison of Clostridium stercorarium subspecies using comparative genomics and transcriptomics.</title>
        <authorList>
            <person name="Schellenberg J."/>
            <person name="Thallinger G."/>
            <person name="Levin D.B."/>
            <person name="Zhang X."/>
            <person name="Alvare G."/>
            <person name="Fristensky B."/>
            <person name="Sparling R."/>
        </authorList>
    </citation>
    <scope>NUCLEOTIDE SEQUENCE [LARGE SCALE GENOMIC DNA]</scope>
    <source>
        <strain evidence="2 3">DSM 9219</strain>
    </source>
</reference>
<evidence type="ECO:0000313" key="2">
    <source>
        <dbReference type="EMBL" id="ANX01733.1"/>
    </source>
</evidence>
<gene>
    <name evidence="2" type="ORF">CSTERLE_09190</name>
</gene>
<organism evidence="2 3">
    <name type="scientific">Thermoclostridium stercorarium subsp. leptospartum DSM 9219</name>
    <dbReference type="NCBI Taxonomy" id="1346611"/>
    <lineage>
        <taxon>Bacteria</taxon>
        <taxon>Bacillati</taxon>
        <taxon>Bacillota</taxon>
        <taxon>Clostridia</taxon>
        <taxon>Eubacteriales</taxon>
        <taxon>Oscillospiraceae</taxon>
        <taxon>Thermoclostridium</taxon>
    </lineage>
</organism>
<evidence type="ECO:0000259" key="1">
    <source>
        <dbReference type="Pfam" id="PF09706"/>
    </source>
</evidence>
<dbReference type="InterPro" id="IPR019121">
    <property type="entry name" value="CRISPR-assoc_CXXC-CXXC_dom"/>
</dbReference>